<evidence type="ECO:0000313" key="2">
    <source>
        <dbReference type="EMBL" id="CAI6352114.1"/>
    </source>
</evidence>
<protein>
    <recommendedName>
        <fullName evidence="1">Reverse transcriptase domain-containing protein</fullName>
    </recommendedName>
</protein>
<dbReference type="InterPro" id="IPR000477">
    <property type="entry name" value="RT_dom"/>
</dbReference>
<evidence type="ECO:0000259" key="1">
    <source>
        <dbReference type="PROSITE" id="PS50878"/>
    </source>
</evidence>
<feature type="domain" description="Reverse transcriptase" evidence="1">
    <location>
        <begin position="1"/>
        <end position="101"/>
    </location>
</feature>
<accession>A0AAV0W8C0</accession>
<dbReference type="EMBL" id="CARXXK010000001">
    <property type="protein sequence ID" value="CAI6352114.1"/>
    <property type="molecule type" value="Genomic_DNA"/>
</dbReference>
<dbReference type="Pfam" id="PF00078">
    <property type="entry name" value="RVT_1"/>
    <property type="match status" value="1"/>
</dbReference>
<sequence>MLRSWLSDRTLLTGEEMSSIPLTCGVPQGLVLGPALWNVSYGSLLEMQVPPGVHRVDFADGLDIVGIARIGQLLEEALNSTLEAIDAWMTQKGLQLTHHKS</sequence>
<proteinExistence type="predicted"/>
<keyword evidence="3" id="KW-1185">Reference proteome</keyword>
<gene>
    <name evidence="2" type="ORF">MEUPH1_LOCUS8398</name>
</gene>
<dbReference type="Proteomes" id="UP001160148">
    <property type="component" value="Unassembled WGS sequence"/>
</dbReference>
<evidence type="ECO:0000313" key="3">
    <source>
        <dbReference type="Proteomes" id="UP001160148"/>
    </source>
</evidence>
<comment type="caution">
    <text evidence="2">The sequence shown here is derived from an EMBL/GenBank/DDBJ whole genome shotgun (WGS) entry which is preliminary data.</text>
</comment>
<reference evidence="2 3" key="1">
    <citation type="submission" date="2023-01" db="EMBL/GenBank/DDBJ databases">
        <authorList>
            <person name="Whitehead M."/>
        </authorList>
    </citation>
    <scope>NUCLEOTIDE SEQUENCE [LARGE SCALE GENOMIC DNA]</scope>
</reference>
<organism evidence="2 3">
    <name type="scientific">Macrosiphum euphorbiae</name>
    <name type="common">potato aphid</name>
    <dbReference type="NCBI Taxonomy" id="13131"/>
    <lineage>
        <taxon>Eukaryota</taxon>
        <taxon>Metazoa</taxon>
        <taxon>Ecdysozoa</taxon>
        <taxon>Arthropoda</taxon>
        <taxon>Hexapoda</taxon>
        <taxon>Insecta</taxon>
        <taxon>Pterygota</taxon>
        <taxon>Neoptera</taxon>
        <taxon>Paraneoptera</taxon>
        <taxon>Hemiptera</taxon>
        <taxon>Sternorrhyncha</taxon>
        <taxon>Aphidomorpha</taxon>
        <taxon>Aphidoidea</taxon>
        <taxon>Aphididae</taxon>
        <taxon>Macrosiphini</taxon>
        <taxon>Macrosiphum</taxon>
    </lineage>
</organism>
<dbReference type="PROSITE" id="PS50878">
    <property type="entry name" value="RT_POL"/>
    <property type="match status" value="1"/>
</dbReference>
<name>A0AAV0W8C0_9HEMI</name>
<dbReference type="AlphaFoldDB" id="A0AAV0W8C0"/>